<comment type="caution">
    <text evidence="7">The sequence shown here is derived from an EMBL/GenBank/DDBJ whole genome shotgun (WGS) entry which is preliminary data.</text>
</comment>
<accession>A0A9P6RI59</accession>
<evidence type="ECO:0000256" key="3">
    <source>
        <dbReference type="ARBA" id="ARBA00022692"/>
    </source>
</evidence>
<organism evidence="7 8">
    <name type="scientific">Dissophora globulifera</name>
    <dbReference type="NCBI Taxonomy" id="979702"/>
    <lineage>
        <taxon>Eukaryota</taxon>
        <taxon>Fungi</taxon>
        <taxon>Fungi incertae sedis</taxon>
        <taxon>Mucoromycota</taxon>
        <taxon>Mortierellomycotina</taxon>
        <taxon>Mortierellomycetes</taxon>
        <taxon>Mortierellales</taxon>
        <taxon>Mortierellaceae</taxon>
        <taxon>Dissophora</taxon>
    </lineage>
</organism>
<evidence type="ECO:0000256" key="5">
    <source>
        <dbReference type="ARBA" id="ARBA00023136"/>
    </source>
</evidence>
<keyword evidence="3 6" id="KW-0812">Transmembrane</keyword>
<comment type="subcellular location">
    <subcellularLocation>
        <location evidence="1">Membrane</location>
        <topology evidence="1">Multi-pass membrane protein</topology>
    </subcellularLocation>
</comment>
<comment type="similarity">
    <text evidence="2">Belongs to the UPF0220 family.</text>
</comment>
<feature type="transmembrane region" description="Helical" evidence="6">
    <location>
        <begin position="30"/>
        <end position="48"/>
    </location>
</feature>
<dbReference type="EMBL" id="JAAAIP010000334">
    <property type="protein sequence ID" value="KAG0319205.1"/>
    <property type="molecule type" value="Genomic_DNA"/>
</dbReference>
<keyword evidence="5 6" id="KW-0472">Membrane</keyword>
<protein>
    <submittedName>
        <fullName evidence="7">Uncharacterized protein</fullName>
    </submittedName>
</protein>
<dbReference type="InterPro" id="IPR007919">
    <property type="entry name" value="UPF0220"/>
</dbReference>
<evidence type="ECO:0000313" key="8">
    <source>
        <dbReference type="Proteomes" id="UP000738325"/>
    </source>
</evidence>
<evidence type="ECO:0000256" key="1">
    <source>
        <dbReference type="ARBA" id="ARBA00004141"/>
    </source>
</evidence>
<dbReference type="Pfam" id="PF05255">
    <property type="entry name" value="UPF0220"/>
    <property type="match status" value="1"/>
</dbReference>
<gene>
    <name evidence="7" type="ORF">BGZ99_005244</name>
</gene>
<keyword evidence="4 6" id="KW-1133">Transmembrane helix</keyword>
<evidence type="ECO:0000256" key="6">
    <source>
        <dbReference type="SAM" id="Phobius"/>
    </source>
</evidence>
<dbReference type="OrthoDB" id="268928at2759"/>
<dbReference type="Proteomes" id="UP000738325">
    <property type="component" value="Unassembled WGS sequence"/>
</dbReference>
<dbReference type="GO" id="GO:0016020">
    <property type="term" value="C:membrane"/>
    <property type="evidence" value="ECO:0007669"/>
    <property type="project" value="UniProtKB-SubCell"/>
</dbReference>
<evidence type="ECO:0000313" key="7">
    <source>
        <dbReference type="EMBL" id="KAG0319205.1"/>
    </source>
</evidence>
<dbReference type="AlphaFoldDB" id="A0A9P6RI59"/>
<dbReference type="PANTHER" id="PTHR13180">
    <property type="entry name" value="SMALL MEMBRANE PROTEIN-RELATED"/>
    <property type="match status" value="1"/>
</dbReference>
<reference evidence="7" key="1">
    <citation type="journal article" date="2020" name="Fungal Divers.">
        <title>Resolving the Mortierellaceae phylogeny through synthesis of multi-gene phylogenetics and phylogenomics.</title>
        <authorList>
            <person name="Vandepol N."/>
            <person name="Liber J."/>
            <person name="Desiro A."/>
            <person name="Na H."/>
            <person name="Kennedy M."/>
            <person name="Barry K."/>
            <person name="Grigoriev I.V."/>
            <person name="Miller A.N."/>
            <person name="O'Donnell K."/>
            <person name="Stajich J.E."/>
            <person name="Bonito G."/>
        </authorList>
    </citation>
    <scope>NUCLEOTIDE SEQUENCE</scope>
    <source>
        <strain evidence="7">REB-010B</strain>
    </source>
</reference>
<keyword evidence="8" id="KW-1185">Reference proteome</keyword>
<sequence>MPQWESDDGWSRVCMIPLPGLPHMRAKARVAGFYLAGALFALGWWFFIDATVLSKNWDYANGIKYVSVEFVDWVPGLCSTLGMIM</sequence>
<evidence type="ECO:0000256" key="4">
    <source>
        <dbReference type="ARBA" id="ARBA00022989"/>
    </source>
</evidence>
<name>A0A9P6RI59_9FUNG</name>
<proteinExistence type="inferred from homology"/>
<evidence type="ECO:0000256" key="2">
    <source>
        <dbReference type="ARBA" id="ARBA00005335"/>
    </source>
</evidence>